<evidence type="ECO:0000313" key="1">
    <source>
        <dbReference type="EMBL" id="PMD37465.1"/>
    </source>
</evidence>
<name>A0A2J6RG22_HYAVF</name>
<reference evidence="1 2" key="1">
    <citation type="submission" date="2016-04" db="EMBL/GenBank/DDBJ databases">
        <title>A degradative enzymes factory behind the ericoid mycorrhizal symbiosis.</title>
        <authorList>
            <consortium name="DOE Joint Genome Institute"/>
            <person name="Martino E."/>
            <person name="Morin E."/>
            <person name="Grelet G."/>
            <person name="Kuo A."/>
            <person name="Kohler A."/>
            <person name="Daghino S."/>
            <person name="Barry K."/>
            <person name="Choi C."/>
            <person name="Cichocki N."/>
            <person name="Clum A."/>
            <person name="Copeland A."/>
            <person name="Hainaut M."/>
            <person name="Haridas S."/>
            <person name="Labutti K."/>
            <person name="Lindquist E."/>
            <person name="Lipzen A."/>
            <person name="Khouja H.-R."/>
            <person name="Murat C."/>
            <person name="Ohm R."/>
            <person name="Olson A."/>
            <person name="Spatafora J."/>
            <person name="Veneault-Fourrey C."/>
            <person name="Henrissat B."/>
            <person name="Grigoriev I."/>
            <person name="Martin F."/>
            <person name="Perotto S."/>
        </authorList>
    </citation>
    <scope>NUCLEOTIDE SEQUENCE [LARGE SCALE GENOMIC DNA]</scope>
    <source>
        <strain evidence="1 2">F</strain>
    </source>
</reference>
<proteinExistence type="predicted"/>
<gene>
    <name evidence="1" type="ORF">L207DRAFT_585801</name>
</gene>
<dbReference type="EMBL" id="KZ613949">
    <property type="protein sequence ID" value="PMD37465.1"/>
    <property type="molecule type" value="Genomic_DNA"/>
</dbReference>
<dbReference type="AlphaFoldDB" id="A0A2J6RG22"/>
<keyword evidence="2" id="KW-1185">Reference proteome</keyword>
<evidence type="ECO:0000313" key="2">
    <source>
        <dbReference type="Proteomes" id="UP000235786"/>
    </source>
</evidence>
<dbReference type="Proteomes" id="UP000235786">
    <property type="component" value="Unassembled WGS sequence"/>
</dbReference>
<dbReference type="STRING" id="1149755.A0A2J6RG22"/>
<organism evidence="1 2">
    <name type="scientific">Hyaloscypha variabilis (strain UAMH 11265 / GT02V1 / F)</name>
    <name type="common">Meliniomyces variabilis</name>
    <dbReference type="NCBI Taxonomy" id="1149755"/>
    <lineage>
        <taxon>Eukaryota</taxon>
        <taxon>Fungi</taxon>
        <taxon>Dikarya</taxon>
        <taxon>Ascomycota</taxon>
        <taxon>Pezizomycotina</taxon>
        <taxon>Leotiomycetes</taxon>
        <taxon>Helotiales</taxon>
        <taxon>Hyaloscyphaceae</taxon>
        <taxon>Hyaloscypha</taxon>
        <taxon>Hyaloscypha variabilis</taxon>
    </lineage>
</organism>
<protein>
    <submittedName>
        <fullName evidence="1">Uncharacterized protein</fullName>
    </submittedName>
</protein>
<accession>A0A2J6RG22</accession>
<sequence>MRPTLGVSSTIPGISTSSSASYMLTTLLWNSKAPAEAIVQNDLNPYYGSDRWYTDRPSDGLSAKCGRAWETSFYQWVSTAVESSTLLEKFSCFNHAPAPGALVRQCWNTSTEWTMLQTFQAEAQSFPFTASPPCCGGCSFTAGDVQVYHWPPATTSPLVSMLVNSEGFTFTYPSVYVVFQSIVASNLCELVGSAIPSITTMAFDISELSTGASYTAPPASSWGMQMPPAWYITQSATWWSYSQMDLRTSVICTDITTTVWTSVDGNIDGAPPSPPGPYTISWTSLLSTRTWTWSQMSTEIKIPLSDHSNYSGLPASDFRTFTQFASSKTETFTELASSGTVTVFPSFIPWTLTYNPCEPYLSIPSRILKLDPLWKACSQGVTGLHDPPVMLEPSNGLFPVTTTAPGGPSGFLSVPTRAPGSFAEETRGASAGQAIPQPVVTKTPSPNISKLPAVATIGTTIVTANLATIFVIGTQTLAPGQKITESGTLLSMASDGRELVIGSSTQVLDPAYVIGTQTLSAGGPAATFDETVMSLISGSGTDGESVLIGGASGETWTEDASMLAGTGLGTARTGWATASVGGEGAGARGSGSTSGSAKMKVGALIVWQIVLFCFAKFYVG</sequence>
<dbReference type="OrthoDB" id="3565281at2759"/>